<organism evidence="1">
    <name type="scientific">bioreactor metagenome</name>
    <dbReference type="NCBI Taxonomy" id="1076179"/>
    <lineage>
        <taxon>unclassified sequences</taxon>
        <taxon>metagenomes</taxon>
        <taxon>ecological metagenomes</taxon>
    </lineage>
</organism>
<gene>
    <name evidence="1" type="ORF">SDC9_65082</name>
</gene>
<proteinExistence type="predicted"/>
<dbReference type="EMBL" id="VSSQ01003028">
    <property type="protein sequence ID" value="MPM18669.1"/>
    <property type="molecule type" value="Genomic_DNA"/>
</dbReference>
<name>A0A644XRF3_9ZZZZ</name>
<reference evidence="1" key="1">
    <citation type="submission" date="2019-08" db="EMBL/GenBank/DDBJ databases">
        <authorList>
            <person name="Kucharzyk K."/>
            <person name="Murdoch R.W."/>
            <person name="Higgins S."/>
            <person name="Loffler F."/>
        </authorList>
    </citation>
    <scope>NUCLEOTIDE SEQUENCE</scope>
</reference>
<comment type="caution">
    <text evidence="1">The sequence shown here is derived from an EMBL/GenBank/DDBJ whole genome shotgun (WGS) entry which is preliminary data.</text>
</comment>
<evidence type="ECO:0000313" key="1">
    <source>
        <dbReference type="EMBL" id="MPM18669.1"/>
    </source>
</evidence>
<protein>
    <submittedName>
        <fullName evidence="1">Uncharacterized protein</fullName>
    </submittedName>
</protein>
<accession>A0A644XRF3</accession>
<sequence length="159" mass="17149">MVGGVIKHLVWALPKLKGIEIFPKYAQPCRTRFKKGVPRLQPRDVMFQHRVGIVDIGVDDRKVVRDDKLSPDNKPFGVRIRICGQDGLGVGAVGAGDAPNRVAGANGIEVEAKQKRLHDPPGLRADDTVRLKAEPALEALHCAAGRSAEFPAQGAHVIA</sequence>
<dbReference type="AlphaFoldDB" id="A0A644XRF3"/>